<dbReference type="Proteomes" id="UP000001194">
    <property type="component" value="Unassembled WGS sequence"/>
</dbReference>
<dbReference type="GeneID" id="6085347"/>
<name>B0E0B5_LACBS</name>
<dbReference type="AlphaFoldDB" id="B0E0B5"/>
<accession>B0E0B5</accession>
<dbReference type="RefSeq" id="XP_001889670.1">
    <property type="nucleotide sequence ID" value="XM_001889635.1"/>
</dbReference>
<gene>
    <name evidence="1" type="ORF">LACBIDRAFT_295923</name>
</gene>
<proteinExistence type="predicted"/>
<dbReference type="Gene3D" id="1.20.1280.50">
    <property type="match status" value="1"/>
</dbReference>
<reference evidence="1 2" key="1">
    <citation type="journal article" date="2008" name="Nature">
        <title>The genome of Laccaria bicolor provides insights into mycorrhizal symbiosis.</title>
        <authorList>
            <person name="Martin F."/>
            <person name="Aerts A."/>
            <person name="Ahren D."/>
            <person name="Brun A."/>
            <person name="Danchin E.G.J."/>
            <person name="Duchaussoy F."/>
            <person name="Gibon J."/>
            <person name="Kohler A."/>
            <person name="Lindquist E."/>
            <person name="Pereda V."/>
            <person name="Salamov A."/>
            <person name="Shapiro H.J."/>
            <person name="Wuyts J."/>
            <person name="Blaudez D."/>
            <person name="Buee M."/>
            <person name="Brokstein P."/>
            <person name="Canbaeck B."/>
            <person name="Cohen D."/>
            <person name="Courty P.E."/>
            <person name="Coutinho P.M."/>
            <person name="Delaruelle C."/>
            <person name="Detter J.C."/>
            <person name="Deveau A."/>
            <person name="DiFazio S."/>
            <person name="Duplessis S."/>
            <person name="Fraissinet-Tachet L."/>
            <person name="Lucic E."/>
            <person name="Frey-Klett P."/>
            <person name="Fourrey C."/>
            <person name="Feussner I."/>
            <person name="Gay G."/>
            <person name="Grimwood J."/>
            <person name="Hoegger P.J."/>
            <person name="Jain P."/>
            <person name="Kilaru S."/>
            <person name="Labbe J."/>
            <person name="Lin Y.C."/>
            <person name="Legue V."/>
            <person name="Le Tacon F."/>
            <person name="Marmeisse R."/>
            <person name="Melayah D."/>
            <person name="Montanini B."/>
            <person name="Muratet M."/>
            <person name="Nehls U."/>
            <person name="Niculita-Hirzel H."/>
            <person name="Oudot-Le Secq M.P."/>
            <person name="Peter M."/>
            <person name="Quesneville H."/>
            <person name="Rajashekar B."/>
            <person name="Reich M."/>
            <person name="Rouhier N."/>
            <person name="Schmutz J."/>
            <person name="Yin T."/>
            <person name="Chalot M."/>
            <person name="Henrissat B."/>
            <person name="Kuees U."/>
            <person name="Lucas S."/>
            <person name="Van de Peer Y."/>
            <person name="Podila G.K."/>
            <person name="Polle A."/>
            <person name="Pukkila P.J."/>
            <person name="Richardson P.M."/>
            <person name="Rouze P."/>
            <person name="Sanders I.R."/>
            <person name="Stajich J.E."/>
            <person name="Tunlid A."/>
            <person name="Tuskan G."/>
            <person name="Grigoriev I.V."/>
        </authorList>
    </citation>
    <scope>NUCLEOTIDE SEQUENCE [LARGE SCALE GENOMIC DNA]</scope>
    <source>
        <strain evidence="2">S238N-H82 / ATCC MYA-4686</strain>
    </source>
</reference>
<evidence type="ECO:0000313" key="1">
    <source>
        <dbReference type="EMBL" id="EDQ99693.1"/>
    </source>
</evidence>
<dbReference type="InParanoid" id="B0E0B5"/>
<keyword evidence="2" id="KW-1185">Reference proteome</keyword>
<evidence type="ECO:0000313" key="2">
    <source>
        <dbReference type="Proteomes" id="UP000001194"/>
    </source>
</evidence>
<dbReference type="EMBL" id="DS547160">
    <property type="protein sequence ID" value="EDQ99693.1"/>
    <property type="molecule type" value="Genomic_DNA"/>
</dbReference>
<dbReference type="HOGENOM" id="CLU_054439_0_0_1"/>
<protein>
    <submittedName>
        <fullName evidence="1">Predicted protein</fullName>
    </submittedName>
</protein>
<sequence>MPPRRAKRAKVESVVDATPSSRDVVSLPTRTSSASELPVELFMEILSYFPRAPVGVPRYGVYIDSTPPASSLERTDLLRALSQTCRRWRLIFLPLLWECLEVCTTRFQKPAWYLWLARSLERKSKGLTSSPQHACVRVKLSRCSTATVLPAFVSCLGALPNLHTLSIIFAHTKMTSSLKSAFEGRTFPSVRTAVVPNHAHNVLRSCPEVRRVICNYGDGSTLVSAIGKECKRVEVIEGFQPDEKMMKRIVKAAPNLRTARFSRSITPAALLLLSSLKNLVNIELHTDVQSEAAIGNDARLVDCIKIAKGMLRKREGTKSLIVSHFAYICASLGGWSKNIELD</sequence>
<dbReference type="CDD" id="cd09917">
    <property type="entry name" value="F-box_SF"/>
    <property type="match status" value="1"/>
</dbReference>
<dbReference type="KEGG" id="lbc:LACBIDRAFT_295923"/>
<organism evidence="2">
    <name type="scientific">Laccaria bicolor (strain S238N-H82 / ATCC MYA-4686)</name>
    <name type="common">Bicoloured deceiver</name>
    <name type="synonym">Laccaria laccata var. bicolor</name>
    <dbReference type="NCBI Taxonomy" id="486041"/>
    <lineage>
        <taxon>Eukaryota</taxon>
        <taxon>Fungi</taxon>
        <taxon>Dikarya</taxon>
        <taxon>Basidiomycota</taxon>
        <taxon>Agaricomycotina</taxon>
        <taxon>Agaricomycetes</taxon>
        <taxon>Agaricomycetidae</taxon>
        <taxon>Agaricales</taxon>
        <taxon>Agaricineae</taxon>
        <taxon>Hydnangiaceae</taxon>
        <taxon>Laccaria</taxon>
    </lineage>
</organism>
<dbReference type="OrthoDB" id="3251070at2759"/>